<dbReference type="AlphaFoldDB" id="A0A4V2RDV7"/>
<dbReference type="InterPro" id="IPR050490">
    <property type="entry name" value="Bact_solute-bd_prot1"/>
</dbReference>
<dbReference type="Proteomes" id="UP000295689">
    <property type="component" value="Unassembled WGS sequence"/>
</dbReference>
<evidence type="ECO:0000256" key="1">
    <source>
        <dbReference type="SAM" id="SignalP"/>
    </source>
</evidence>
<dbReference type="Gene3D" id="3.40.190.10">
    <property type="entry name" value="Periplasmic binding protein-like II"/>
    <property type="match status" value="1"/>
</dbReference>
<proteinExistence type="predicted"/>
<dbReference type="InterPro" id="IPR006059">
    <property type="entry name" value="SBP"/>
</dbReference>
<keyword evidence="3" id="KW-1185">Reference proteome</keyword>
<protein>
    <submittedName>
        <fullName evidence="2">Multiple sugar transport system substrate-binding protein</fullName>
    </submittedName>
</protein>
<dbReference type="PANTHER" id="PTHR43649">
    <property type="entry name" value="ARABINOSE-BINDING PROTEIN-RELATED"/>
    <property type="match status" value="1"/>
</dbReference>
<organism evidence="2 3">
    <name type="scientific">Mesobacillus foraminis</name>
    <dbReference type="NCBI Taxonomy" id="279826"/>
    <lineage>
        <taxon>Bacteria</taxon>
        <taxon>Bacillati</taxon>
        <taxon>Bacillota</taxon>
        <taxon>Bacilli</taxon>
        <taxon>Bacillales</taxon>
        <taxon>Bacillaceae</taxon>
        <taxon>Mesobacillus</taxon>
    </lineage>
</organism>
<feature type="chain" id="PRO_5039216167" evidence="1">
    <location>
        <begin position="21"/>
        <end position="417"/>
    </location>
</feature>
<sequence>MKKRLLSFLTIIAAFTFIVAGCSSSSTGSSTKDSEGGSKNEITLYTIQSTQPGFKEWLKKAEEKSGVKINWVAAPTDSDTRQQKISTILSSGDSSVDVLEINDEMATSFKNAGWLDPLQDTVLTDDILSQFPQGYMKDMLTSAKGDIIGVPGYSGYLGLWVDQKKLDEAGMKTIENKDDFVKFMKAATKDGQYGYGGSWEKTYVFNEIATFVNLFGGDYYDWTNEGSREAVKFMYDMANTWKVTPVDQLADKYEQMNQKFIDGKYGMVFMWGTGTDYREANRYGADQIHMINMPKFEKRAIFTDSWSYVLNSSSKNKEAAQKFLKYAASEEGGLNGWENFSRYPARADVASNEAVQSDIKEVYTQIQETNEINGRPMLPQTMEFINEMGTLFHNYIQDKITLDEFCTKAQEAVDKYK</sequence>
<evidence type="ECO:0000313" key="3">
    <source>
        <dbReference type="Proteomes" id="UP000295689"/>
    </source>
</evidence>
<dbReference type="RefSeq" id="WP_132004703.1">
    <property type="nucleotide sequence ID" value="NZ_JABUHM010000015.1"/>
</dbReference>
<reference evidence="2 3" key="1">
    <citation type="journal article" date="2015" name="Stand. Genomic Sci.">
        <title>Genomic Encyclopedia of Bacterial and Archaeal Type Strains, Phase III: the genomes of soil and plant-associated and newly described type strains.</title>
        <authorList>
            <person name="Whitman W.B."/>
            <person name="Woyke T."/>
            <person name="Klenk H.P."/>
            <person name="Zhou Y."/>
            <person name="Lilburn T.G."/>
            <person name="Beck B.J."/>
            <person name="De Vos P."/>
            <person name="Vandamme P."/>
            <person name="Eisen J.A."/>
            <person name="Garrity G."/>
            <person name="Hugenholtz P."/>
            <person name="Kyrpides N.C."/>
        </authorList>
    </citation>
    <scope>NUCLEOTIDE SEQUENCE [LARGE SCALE GENOMIC DNA]</scope>
    <source>
        <strain evidence="2 3">CV53</strain>
    </source>
</reference>
<comment type="caution">
    <text evidence="2">The sequence shown here is derived from an EMBL/GenBank/DDBJ whole genome shotgun (WGS) entry which is preliminary data.</text>
</comment>
<keyword evidence="1" id="KW-0732">Signal</keyword>
<feature type="signal peptide" evidence="1">
    <location>
        <begin position="1"/>
        <end position="20"/>
    </location>
</feature>
<keyword evidence="2" id="KW-0813">Transport</keyword>
<accession>A0A4V2RDV7</accession>
<dbReference type="PROSITE" id="PS51257">
    <property type="entry name" value="PROKAR_LIPOPROTEIN"/>
    <property type="match status" value="1"/>
</dbReference>
<gene>
    <name evidence="2" type="ORF">EV146_104400</name>
</gene>
<dbReference type="PANTHER" id="PTHR43649:SF12">
    <property type="entry name" value="DIACETYLCHITOBIOSE BINDING PROTEIN DASA"/>
    <property type="match status" value="1"/>
</dbReference>
<keyword evidence="2" id="KW-0762">Sugar transport</keyword>
<name>A0A4V2RDV7_9BACI</name>
<dbReference type="Pfam" id="PF01547">
    <property type="entry name" value="SBP_bac_1"/>
    <property type="match status" value="1"/>
</dbReference>
<dbReference type="EMBL" id="SLVV01000004">
    <property type="protein sequence ID" value="TCN26290.1"/>
    <property type="molecule type" value="Genomic_DNA"/>
</dbReference>
<evidence type="ECO:0000313" key="2">
    <source>
        <dbReference type="EMBL" id="TCN26290.1"/>
    </source>
</evidence>
<dbReference type="SUPFAM" id="SSF53850">
    <property type="entry name" value="Periplasmic binding protein-like II"/>
    <property type="match status" value="1"/>
</dbReference>